<proteinExistence type="predicted"/>
<evidence type="ECO:0000313" key="4">
    <source>
        <dbReference type="EMBL" id="SAK96027.1"/>
    </source>
</evidence>
<feature type="domain" description="Alcohol dehydrogenase-like C-terminal" evidence="2">
    <location>
        <begin position="174"/>
        <end position="292"/>
    </location>
</feature>
<dbReference type="OrthoDB" id="5484143at2"/>
<dbReference type="PANTHER" id="PTHR43401:SF5">
    <property type="entry name" value="ALCOHOL DEHYDROGENASE-RELATED"/>
    <property type="match status" value="1"/>
</dbReference>
<dbReference type="Gene3D" id="3.90.180.10">
    <property type="entry name" value="Medium-chain alcohol dehydrogenases, catalytic domain"/>
    <property type="match status" value="1"/>
</dbReference>
<feature type="domain" description="Alcohol dehydrogenase-like N-terminal" evidence="3">
    <location>
        <begin position="24"/>
        <end position="130"/>
    </location>
</feature>
<dbReference type="AlphaFoldDB" id="A0A158DQM0"/>
<dbReference type="SUPFAM" id="SSF50129">
    <property type="entry name" value="GroES-like"/>
    <property type="match status" value="1"/>
</dbReference>
<keyword evidence="1" id="KW-0560">Oxidoreductase</keyword>
<dbReference type="STRING" id="1777141.AWB80_07167"/>
<reference evidence="4" key="1">
    <citation type="submission" date="2016-01" db="EMBL/GenBank/DDBJ databases">
        <authorList>
            <person name="Peeters C."/>
        </authorList>
    </citation>
    <scope>NUCLEOTIDE SEQUENCE [LARGE SCALE GENOMIC DNA]</scope>
    <source>
        <strain evidence="4">LMG 29323</strain>
    </source>
</reference>
<sequence length="336" mass="35807">MKALVYTQPNEMQLLDRPEPIPEAGEVVLKIDAVGICGSDMHAYHGHDPRRKPGLVLGHEFAGTIAQSRDAKWREGMRVTGNPLITCGTCEYCVQGRDNLCANRTMVGMTRPGAFADYMSIPAASLVEIPADMPAHIAAATEPAATALHAVNLTMRALLRPLPECRALVIGGGAIGLFCALLLRAYGCRNVTVAETHAARRASCEREAGCSTLDPLAQEAPQNHFDFVIDAVGAKVTRASALAAVKSGGVMMHIGLQDWASEIDMRKLTLAEITLLGTYTYTMADLRATVAALHEGAFGSLAWLEQRSLAQGPQAFADLHAGLAKSSKVLLIPDLA</sequence>
<dbReference type="SUPFAM" id="SSF51735">
    <property type="entry name" value="NAD(P)-binding Rossmann-fold domains"/>
    <property type="match status" value="1"/>
</dbReference>
<keyword evidence="5" id="KW-1185">Reference proteome</keyword>
<organism evidence="4 5">
    <name type="scientific">Caballeronia pedi</name>
    <dbReference type="NCBI Taxonomy" id="1777141"/>
    <lineage>
        <taxon>Bacteria</taxon>
        <taxon>Pseudomonadati</taxon>
        <taxon>Pseudomonadota</taxon>
        <taxon>Betaproteobacteria</taxon>
        <taxon>Burkholderiales</taxon>
        <taxon>Burkholderiaceae</taxon>
        <taxon>Caballeronia</taxon>
    </lineage>
</organism>
<dbReference type="Gene3D" id="3.40.50.720">
    <property type="entry name" value="NAD(P)-binding Rossmann-like Domain"/>
    <property type="match status" value="1"/>
</dbReference>
<dbReference type="EMBL" id="FCOE02000043">
    <property type="protein sequence ID" value="SAK96027.1"/>
    <property type="molecule type" value="Genomic_DNA"/>
</dbReference>
<dbReference type="PANTHER" id="PTHR43401">
    <property type="entry name" value="L-THREONINE 3-DEHYDROGENASE"/>
    <property type="match status" value="1"/>
</dbReference>
<dbReference type="InterPro" id="IPR050129">
    <property type="entry name" value="Zn_alcohol_dh"/>
</dbReference>
<evidence type="ECO:0000256" key="1">
    <source>
        <dbReference type="ARBA" id="ARBA00023002"/>
    </source>
</evidence>
<gene>
    <name evidence="4" type="ORF">AWB80_07167</name>
</gene>
<dbReference type="GO" id="GO:0016491">
    <property type="term" value="F:oxidoreductase activity"/>
    <property type="evidence" value="ECO:0007669"/>
    <property type="project" value="UniProtKB-KW"/>
</dbReference>
<evidence type="ECO:0000313" key="5">
    <source>
        <dbReference type="Proteomes" id="UP000054911"/>
    </source>
</evidence>
<evidence type="ECO:0000259" key="2">
    <source>
        <dbReference type="Pfam" id="PF00107"/>
    </source>
</evidence>
<name>A0A158DQM0_9BURK</name>
<comment type="caution">
    <text evidence="4">The sequence shown here is derived from an EMBL/GenBank/DDBJ whole genome shotgun (WGS) entry which is preliminary data.</text>
</comment>
<dbReference type="InterPro" id="IPR036291">
    <property type="entry name" value="NAD(P)-bd_dom_sf"/>
</dbReference>
<dbReference type="Pfam" id="PF00107">
    <property type="entry name" value="ADH_zinc_N"/>
    <property type="match status" value="1"/>
</dbReference>
<dbReference type="InterPro" id="IPR011032">
    <property type="entry name" value="GroES-like_sf"/>
</dbReference>
<dbReference type="RefSeq" id="WP_061179395.1">
    <property type="nucleotide sequence ID" value="NZ_FCOE02000043.1"/>
</dbReference>
<accession>A0A158DQM0</accession>
<evidence type="ECO:0000259" key="3">
    <source>
        <dbReference type="Pfam" id="PF08240"/>
    </source>
</evidence>
<dbReference type="Pfam" id="PF08240">
    <property type="entry name" value="ADH_N"/>
    <property type="match status" value="1"/>
</dbReference>
<dbReference type="InterPro" id="IPR013154">
    <property type="entry name" value="ADH-like_N"/>
</dbReference>
<dbReference type="InterPro" id="IPR013149">
    <property type="entry name" value="ADH-like_C"/>
</dbReference>
<dbReference type="Proteomes" id="UP000054911">
    <property type="component" value="Unassembled WGS sequence"/>
</dbReference>
<protein>
    <submittedName>
        <fullName evidence="4">Dehydrogenase</fullName>
    </submittedName>
</protein>